<organism evidence="1 2">
    <name type="scientific">Rozella allomycis (strain CSF55)</name>
    <dbReference type="NCBI Taxonomy" id="988480"/>
    <lineage>
        <taxon>Eukaryota</taxon>
        <taxon>Fungi</taxon>
        <taxon>Fungi incertae sedis</taxon>
        <taxon>Cryptomycota</taxon>
        <taxon>Cryptomycota incertae sedis</taxon>
        <taxon>Rozella</taxon>
    </lineage>
</organism>
<evidence type="ECO:0000313" key="1">
    <source>
        <dbReference type="EMBL" id="EPZ31030.1"/>
    </source>
</evidence>
<sequence>MSIDISNLIRLIPDIQHCIDIPEFWTSRVTTCDDLKIISAIESKHPKVPLRVKKLFIDIGIDLRQQNFVKQFENVTELSLHSCPLTNIIVYFRNLKHLTLKFVDISGVDLLDWTDQLISLNLCGCIRLDDDILKFLINLSLESLHYLNDWSHISETLSLHRSMEKLTISGIDNLENAHILKILECESLRDLKILNCIEITTDDLDICQEKRRDVVIQGNALLRNHEFEAVSEYIKALCGLYVK</sequence>
<dbReference type="AlphaFoldDB" id="A0A075AQQ2"/>
<accession>A0A075AQQ2</accession>
<evidence type="ECO:0000313" key="2">
    <source>
        <dbReference type="Proteomes" id="UP000030755"/>
    </source>
</evidence>
<name>A0A075AQQ2_ROZAC</name>
<dbReference type="Proteomes" id="UP000030755">
    <property type="component" value="Unassembled WGS sequence"/>
</dbReference>
<dbReference type="SUPFAM" id="SSF52047">
    <property type="entry name" value="RNI-like"/>
    <property type="match status" value="1"/>
</dbReference>
<dbReference type="HOGENOM" id="CLU_1143094_0_0_1"/>
<evidence type="ECO:0008006" key="3">
    <source>
        <dbReference type="Google" id="ProtNLM"/>
    </source>
</evidence>
<reference evidence="1 2" key="1">
    <citation type="journal article" date="2013" name="Curr. Biol.">
        <title>Shared signatures of parasitism and phylogenomics unite Cryptomycota and microsporidia.</title>
        <authorList>
            <person name="James T.Y."/>
            <person name="Pelin A."/>
            <person name="Bonen L."/>
            <person name="Ahrendt S."/>
            <person name="Sain D."/>
            <person name="Corradi N."/>
            <person name="Stajich J.E."/>
        </authorList>
    </citation>
    <scope>NUCLEOTIDE SEQUENCE [LARGE SCALE GENOMIC DNA]</scope>
    <source>
        <strain evidence="1 2">CSF55</strain>
    </source>
</reference>
<dbReference type="OrthoDB" id="550575at2759"/>
<protein>
    <recommendedName>
        <fullName evidence="3">RNI-like protein</fullName>
    </recommendedName>
</protein>
<proteinExistence type="predicted"/>
<keyword evidence="2" id="KW-1185">Reference proteome</keyword>
<dbReference type="Gene3D" id="3.80.10.10">
    <property type="entry name" value="Ribonuclease Inhibitor"/>
    <property type="match status" value="1"/>
</dbReference>
<dbReference type="EMBL" id="KE561324">
    <property type="protein sequence ID" value="EPZ31030.1"/>
    <property type="molecule type" value="Genomic_DNA"/>
</dbReference>
<dbReference type="InterPro" id="IPR032675">
    <property type="entry name" value="LRR_dom_sf"/>
</dbReference>
<gene>
    <name evidence="1" type="ORF">O9G_001504</name>
</gene>